<dbReference type="InterPro" id="IPR006162">
    <property type="entry name" value="Ppantetheine_attach_site"/>
</dbReference>
<comment type="caution">
    <text evidence="6">Lacks conserved residue(s) required for the propagation of feature annotation.</text>
</comment>
<feature type="domain" description="Carrier" evidence="7">
    <location>
        <begin position="2301"/>
        <end position="2376"/>
    </location>
</feature>
<feature type="domain" description="Ketosynthase family 3 (KS3)" evidence="8">
    <location>
        <begin position="624"/>
        <end position="1056"/>
    </location>
</feature>
<dbReference type="NCBIfam" id="TIGR01733">
    <property type="entry name" value="AA-adenyl-dom"/>
    <property type="match status" value="1"/>
</dbReference>
<dbReference type="InterPro" id="IPR014031">
    <property type="entry name" value="Ketoacyl_synth_C"/>
</dbReference>
<feature type="region of interest" description="C-terminal hotdog fold" evidence="6">
    <location>
        <begin position="1664"/>
        <end position="1810"/>
    </location>
</feature>
<dbReference type="SUPFAM" id="SSF52151">
    <property type="entry name" value="FabD/lysophospholipase-like"/>
    <property type="match status" value="1"/>
</dbReference>
<evidence type="ECO:0000259" key="9">
    <source>
        <dbReference type="PROSITE" id="PS52019"/>
    </source>
</evidence>
<dbReference type="Gene3D" id="3.10.129.110">
    <property type="entry name" value="Polyketide synthase dehydratase"/>
    <property type="match status" value="1"/>
</dbReference>
<dbReference type="InterPro" id="IPR014043">
    <property type="entry name" value="Acyl_transferase_dom"/>
</dbReference>
<evidence type="ECO:0000256" key="5">
    <source>
        <dbReference type="ARBA" id="ARBA00023315"/>
    </source>
</evidence>
<dbReference type="Gene3D" id="3.40.366.10">
    <property type="entry name" value="Malonyl-Coenzyme A Acyl Carrier Protein, domain 2"/>
    <property type="match status" value="1"/>
</dbReference>
<dbReference type="InterPro" id="IPR036291">
    <property type="entry name" value="NAD(P)-bd_dom_sf"/>
</dbReference>
<dbReference type="CDD" id="cd08955">
    <property type="entry name" value="KR_2_FAS_SDR_x"/>
    <property type="match status" value="1"/>
</dbReference>
<dbReference type="SUPFAM" id="SSF56801">
    <property type="entry name" value="Acetyl-CoA synthetase-like"/>
    <property type="match status" value="1"/>
</dbReference>
<dbReference type="Gene3D" id="3.30.70.3290">
    <property type="match status" value="1"/>
</dbReference>
<dbReference type="SMART" id="SM00823">
    <property type="entry name" value="PKS_PP"/>
    <property type="match status" value="2"/>
</dbReference>
<gene>
    <name evidence="10" type="ORF">GCM10009799_46760</name>
</gene>
<dbReference type="Gene3D" id="2.30.38.10">
    <property type="entry name" value="Luciferase, Domain 3"/>
    <property type="match status" value="1"/>
</dbReference>
<dbReference type="EMBL" id="BAAAPC010000025">
    <property type="protein sequence ID" value="GAA2013063.1"/>
    <property type="molecule type" value="Genomic_DNA"/>
</dbReference>
<feature type="region of interest" description="N-terminal hotdog fold" evidence="6">
    <location>
        <begin position="1520"/>
        <end position="1646"/>
    </location>
</feature>
<evidence type="ECO:0000313" key="10">
    <source>
        <dbReference type="EMBL" id="GAA2013063.1"/>
    </source>
</evidence>
<dbReference type="PROSITE" id="PS00606">
    <property type="entry name" value="KS3_1"/>
    <property type="match status" value="1"/>
</dbReference>
<feature type="domain" description="Carrier" evidence="7">
    <location>
        <begin position="528"/>
        <end position="603"/>
    </location>
</feature>
<dbReference type="InterPro" id="IPR001227">
    <property type="entry name" value="Ac_transferase_dom_sf"/>
</dbReference>
<evidence type="ECO:0000259" key="8">
    <source>
        <dbReference type="PROSITE" id="PS52004"/>
    </source>
</evidence>
<evidence type="ECO:0000313" key="11">
    <source>
        <dbReference type="Proteomes" id="UP001501585"/>
    </source>
</evidence>
<dbReference type="Pfam" id="PF00501">
    <property type="entry name" value="AMP-binding"/>
    <property type="match status" value="1"/>
</dbReference>
<evidence type="ECO:0000256" key="4">
    <source>
        <dbReference type="ARBA" id="ARBA00022737"/>
    </source>
</evidence>
<dbReference type="SMART" id="SM00827">
    <property type="entry name" value="PKS_AT"/>
    <property type="match status" value="1"/>
</dbReference>
<dbReference type="InterPro" id="IPR049900">
    <property type="entry name" value="PKS_mFAS_DH"/>
</dbReference>
<dbReference type="Gene3D" id="1.10.1200.10">
    <property type="entry name" value="ACP-like"/>
    <property type="match status" value="2"/>
</dbReference>
<dbReference type="Pfam" id="PF13193">
    <property type="entry name" value="AMP-binding_C"/>
    <property type="match status" value="1"/>
</dbReference>
<accession>A0ABP5F2U6</accession>
<dbReference type="Pfam" id="PF00550">
    <property type="entry name" value="PP-binding"/>
    <property type="match status" value="2"/>
</dbReference>
<reference evidence="11" key="1">
    <citation type="journal article" date="2019" name="Int. J. Syst. Evol. Microbiol.">
        <title>The Global Catalogue of Microorganisms (GCM) 10K type strain sequencing project: providing services to taxonomists for standard genome sequencing and annotation.</title>
        <authorList>
            <consortium name="The Broad Institute Genomics Platform"/>
            <consortium name="The Broad Institute Genome Sequencing Center for Infectious Disease"/>
            <person name="Wu L."/>
            <person name="Ma J."/>
        </authorList>
    </citation>
    <scope>NUCLEOTIDE SEQUENCE [LARGE SCALE GENOMIC DNA]</scope>
    <source>
        <strain evidence="11">JCM 15313</strain>
    </source>
</reference>
<dbReference type="InterPro" id="IPR020841">
    <property type="entry name" value="PKS_Beta-ketoAc_synthase_dom"/>
</dbReference>
<dbReference type="InterPro" id="IPR016039">
    <property type="entry name" value="Thiolase-like"/>
</dbReference>
<dbReference type="Pfam" id="PF21089">
    <property type="entry name" value="PKS_DH_N"/>
    <property type="match status" value="1"/>
</dbReference>
<dbReference type="SUPFAM" id="SSF47336">
    <property type="entry name" value="ACP-like"/>
    <property type="match status" value="2"/>
</dbReference>
<dbReference type="InterPro" id="IPR045851">
    <property type="entry name" value="AMP-bd_C_sf"/>
</dbReference>
<evidence type="ECO:0000256" key="3">
    <source>
        <dbReference type="ARBA" id="ARBA00022679"/>
    </source>
</evidence>
<dbReference type="InterPro" id="IPR050091">
    <property type="entry name" value="PKS_NRPS_Biosynth_Enz"/>
</dbReference>
<dbReference type="Pfam" id="PF00698">
    <property type="entry name" value="Acyl_transf_1"/>
    <property type="match status" value="1"/>
</dbReference>
<dbReference type="InterPro" id="IPR013968">
    <property type="entry name" value="PKS_KR"/>
</dbReference>
<dbReference type="SUPFAM" id="SSF55048">
    <property type="entry name" value="Probable ACP-binding domain of malonyl-CoA ACP transacylase"/>
    <property type="match status" value="1"/>
</dbReference>
<dbReference type="PROSITE" id="PS00012">
    <property type="entry name" value="PHOSPHOPANTETHEINE"/>
    <property type="match status" value="1"/>
</dbReference>
<dbReference type="InterPro" id="IPR000873">
    <property type="entry name" value="AMP-dep_synth/lig_dom"/>
</dbReference>
<dbReference type="PROSITE" id="PS52019">
    <property type="entry name" value="PKS_MFAS_DH"/>
    <property type="match status" value="1"/>
</dbReference>
<proteinExistence type="predicted"/>
<dbReference type="InterPro" id="IPR009081">
    <property type="entry name" value="PP-bd_ACP"/>
</dbReference>
<dbReference type="Gene3D" id="3.40.47.10">
    <property type="match status" value="1"/>
</dbReference>
<dbReference type="RefSeq" id="WP_344109162.1">
    <property type="nucleotide sequence ID" value="NZ_BAAAPC010000025.1"/>
</dbReference>
<dbReference type="PANTHER" id="PTHR43775:SF51">
    <property type="entry name" value="INACTIVE PHENOLPHTHIOCEROL SYNTHESIS POLYKETIDE SYNTHASE TYPE I PKS1-RELATED"/>
    <property type="match status" value="1"/>
</dbReference>
<dbReference type="InterPro" id="IPR016036">
    <property type="entry name" value="Malonyl_transacylase_ACP-bd"/>
</dbReference>
<dbReference type="PROSITE" id="PS52004">
    <property type="entry name" value="KS3_2"/>
    <property type="match status" value="1"/>
</dbReference>
<dbReference type="CDD" id="cd00833">
    <property type="entry name" value="PKS"/>
    <property type="match status" value="1"/>
</dbReference>
<keyword evidence="3" id="KW-0808">Transferase</keyword>
<dbReference type="Pfam" id="PF14765">
    <property type="entry name" value="PS-DH"/>
    <property type="match status" value="1"/>
</dbReference>
<feature type="domain" description="PKS/mFAS DH" evidence="9">
    <location>
        <begin position="1520"/>
        <end position="1810"/>
    </location>
</feature>
<comment type="caution">
    <text evidence="10">The sequence shown here is derived from an EMBL/GenBank/DDBJ whole genome shotgun (WGS) entry which is preliminary data.</text>
</comment>
<dbReference type="InterPro" id="IPR020806">
    <property type="entry name" value="PKS_PP-bd"/>
</dbReference>
<dbReference type="Pfam" id="PF22621">
    <property type="entry name" value="CurL-like_PKS_C"/>
    <property type="match status" value="1"/>
</dbReference>
<keyword evidence="11" id="KW-1185">Reference proteome</keyword>
<evidence type="ECO:0000256" key="1">
    <source>
        <dbReference type="ARBA" id="ARBA00022450"/>
    </source>
</evidence>
<dbReference type="PANTHER" id="PTHR43775">
    <property type="entry name" value="FATTY ACID SYNTHASE"/>
    <property type="match status" value="1"/>
</dbReference>
<dbReference type="Pfam" id="PF08659">
    <property type="entry name" value="KR"/>
    <property type="match status" value="1"/>
</dbReference>
<dbReference type="SUPFAM" id="SSF51735">
    <property type="entry name" value="NAD(P)-binding Rossmann-fold domains"/>
    <property type="match status" value="2"/>
</dbReference>
<dbReference type="InterPro" id="IPR036736">
    <property type="entry name" value="ACP-like_sf"/>
</dbReference>
<dbReference type="InterPro" id="IPR010071">
    <property type="entry name" value="AA_adenyl_dom"/>
</dbReference>
<dbReference type="InterPro" id="IPR020807">
    <property type="entry name" value="PKS_DH"/>
</dbReference>
<protein>
    <recommendedName>
        <fullName evidence="12">Amino acid adenylation domain-containing protein</fullName>
    </recommendedName>
</protein>
<dbReference type="InterPro" id="IPR016035">
    <property type="entry name" value="Acyl_Trfase/lysoPLipase"/>
</dbReference>
<dbReference type="Proteomes" id="UP001501585">
    <property type="component" value="Unassembled WGS sequence"/>
</dbReference>
<evidence type="ECO:0000256" key="2">
    <source>
        <dbReference type="ARBA" id="ARBA00022553"/>
    </source>
</evidence>
<dbReference type="InterPro" id="IPR042104">
    <property type="entry name" value="PKS_dehydratase_sf"/>
</dbReference>
<dbReference type="Gene3D" id="3.30.300.30">
    <property type="match status" value="1"/>
</dbReference>
<dbReference type="Pfam" id="PF00109">
    <property type="entry name" value="ketoacyl-synt"/>
    <property type="match status" value="1"/>
</dbReference>
<name>A0ABP5F2U6_9ACTN</name>
<dbReference type="InterPro" id="IPR049551">
    <property type="entry name" value="PKS_DH_C"/>
</dbReference>
<dbReference type="Pfam" id="PF02801">
    <property type="entry name" value="Ketoacyl-synt_C"/>
    <property type="match status" value="1"/>
</dbReference>
<organism evidence="10 11">
    <name type="scientific">Nocardiopsis rhodophaea</name>
    <dbReference type="NCBI Taxonomy" id="280238"/>
    <lineage>
        <taxon>Bacteria</taxon>
        <taxon>Bacillati</taxon>
        <taxon>Actinomycetota</taxon>
        <taxon>Actinomycetes</taxon>
        <taxon>Streptosporangiales</taxon>
        <taxon>Nocardiopsidaceae</taxon>
        <taxon>Nocardiopsis</taxon>
    </lineage>
</organism>
<keyword evidence="1" id="KW-0596">Phosphopantetheine</keyword>
<dbReference type="SMART" id="SM00822">
    <property type="entry name" value="PKS_KR"/>
    <property type="match status" value="1"/>
</dbReference>
<keyword evidence="4" id="KW-0677">Repeat</keyword>
<keyword evidence="2" id="KW-0597">Phosphoprotein</keyword>
<dbReference type="InterPro" id="IPR014030">
    <property type="entry name" value="Ketoacyl_synth_N"/>
</dbReference>
<evidence type="ECO:0000256" key="6">
    <source>
        <dbReference type="PROSITE-ProRule" id="PRU01363"/>
    </source>
</evidence>
<keyword evidence="5" id="KW-0012">Acyltransferase</keyword>
<dbReference type="Gene3D" id="3.40.50.980">
    <property type="match status" value="2"/>
</dbReference>
<evidence type="ECO:0008006" key="12">
    <source>
        <dbReference type="Google" id="ProtNLM"/>
    </source>
</evidence>
<dbReference type="SMART" id="SM00825">
    <property type="entry name" value="PKS_KS"/>
    <property type="match status" value="1"/>
</dbReference>
<evidence type="ECO:0000259" key="7">
    <source>
        <dbReference type="PROSITE" id="PS50075"/>
    </source>
</evidence>
<dbReference type="InterPro" id="IPR057326">
    <property type="entry name" value="KR_dom"/>
</dbReference>
<sequence>MNTAATFPSSTVHGLIGQRIAEAHADAIAMVDGTRTVTYREFGAMADRVAEEMARRGIGHGEFVGVRMPRSPEAIAAMLGVLRSGAAYVPIDIGDPAERVRHIATTSRMPLVITCESADPWGEASADVPAPVLVLPQEGLLSAAHRGAATPLARPVTDPAAPAYAMFTSGSTGAPKGVVMPHGSLVNMVTWHGRARPSSCALTTAQVCSLSFDFSFHEIFSTLAFGGTLVFAAEEVRRNPYALLEFLKREGIERLFLPVTQLDHLARVAAEKRPPQRLREVVTTGEQLRITPAIRSMFRSSPTRLHNHYGATEFQDAATHTLDGSPETWPDIVPIGHAIDGVQLRILDEDMRPVPPGEAGELCVAGAGVALGYLGRPDLTSERFVADPSGDGRMYRTGDLARRHPDGGIEVLGRIDAQVKIGGVRIETGEIEAQLMRHPEIDEAAVAAHDIDGSQRLVAHVVTASETERADLRRQLHGHLGARLPAAMLPHAYRFHTALPLTPSGKTDRARLRPPRTFDRLIPSDVVAPRDETERTLVDIWRDILRLDAVSVEDSFFDLGGTSLLLVELRAELAARFGHGVPMVDLLRYPTISAFARHIERNRLPAPRPDADRSAYHVGRDAGGGAIAIIGMAGRFPGAPDVEALWTNLMRGVESVEELGDVAHAQRDQRLANHPDYVRMGAVLPGIDGFDAEFFGFTAKEADDLDPQHRLFLECAWEALEDAGYAPGGSGTGNVGVFGGSAISTYLINNLLPHYGYGHGRALTEADIEQFQLKLGNDPAYLTTRVSHALDLVGPSVNVHTACSTSLVAVHLAAQSLRDGSSDIALAGGVRIAVPQNAGYLYQEGMVLSPDGRTRAFDAAASGTMFGNGAGIVVLKRFEDAHADGDRIIAVIRGSAVNNDGADKIGFTAPSVGRQADVVRTAMDAAGVDAEDVGYVEAHGTGTALGDPIEVAALREAFSGASRSGYCALGSVKTNIGHLDEAAGIAGLIKAALCVERGMLVPSLNYQRANPEIDFASSPFYVSRTAEPWRSEGRPRTAGVTSLGVGGTNCHVILQQATGPTAESHHAATADSSTADEAHLLVLSGRSPEAVRELQRRYADLLARPTAPSFADVCFTAAVGRRHFPHRLAVTATSAADAAARLQEADGATVPAAHRGTAYLFPGQGPQYPGMGRELYDRVPLFRDVIDECDRLTRDRLDVALRDVLFTSGRKESLIGQTAYAQPALFAFEYALAEVWRSWGVAPDVLLGHSHGEYAAACLAGVFSLEDGLMLVCERGRLTHTLPEAGEMVAVSASESVVAPLLGPRTAIAAVNGPESVVISGRGSEIDAACARLEERGVRTRRLDISFASHSPLVLPMVEEFGQAARSVRYQDPRIPIVSSSTGKPVGDAMATPAYWIEQITRPVRFHDALTELEKTAATALLEISPKPTLLHLAEEVVDPDRTSFIAAVRPERPWEHVLGALGDLYVQGVDVDWEAVHGRRSGRRVRLPTYPWQRQRHWIEPQADGRVDPASGAAPGPTTPLLGPRLDLADGGVCFDTVVAPNGVPWLQDHRVFQTVVMPGVAYMEMALSAAREVFGPSVPLETRDFHIHRAMAFADVADPRQIQVVLRPEEDGRLSFEVHSRPASSGGPWTLHASATLTRAAPVDASAARHVAPDELIAEVAESEGDPALVYRREAEREIDLGRSFQVAKRLWYDGLSTLCEIELSESEHVDAPRYHVHPVILEACFLALTMAYPERVGRRTYVPLGVAEIRAESAEGVPTWCRTRLRPPESHDPETLRADVELFTAAGAVVLTMSGVLLKRADRKTMLPPGSEPWRSWHYRTRWLPAPSGPTSSPKGAARWLVLADDDLGPALAGEASRHGIECDLDTTDGPVLGDRLYDLVVACWSATSETASGQSGIDMSTSLLGIAQQVTAGGGSGSALCVVTRGAQPVAGDPVTAPAQSALWGMCAVIAAELPELGCDQVDLDPRITPVEQVSQLCAELRSRHTDRGGRRTGYRDGRRYRAVLREAPLSATEDTTPPVRPDATYMITGGHGGLGLEAAEMLGRSGARHLVLVGRNPPTQEAERRLSELRARGVRVSSAIADVADFTSLSGVFERIRSDSAQPPLGGVLHLAGVLDDGMLLLQTPQRFTRVMAPKALGAWHLHVLTRELPLDFFVLFSSASALLGTAGQSNYAAANAFLDGLASFRRAAGLPATAIQWGSWAEVGMSARLGLDSRSNDGEGVLPREDGLALLTHLLANGDGGPVSAVLPTDWRHFPRRDSSALADLLSEMPERPPTAPQARGPSFLDALRSAPDGRRGDLLVTHVREHVRAVAGGSEVPADADIFTLGIDSLKAIELRRGLQQSLGVRIPPSLVFEHPTSASLADRLLSELTEGSGSR</sequence>
<dbReference type="SMART" id="SM00826">
    <property type="entry name" value="PKS_DH"/>
    <property type="match status" value="1"/>
</dbReference>
<dbReference type="PROSITE" id="PS50075">
    <property type="entry name" value="CARRIER"/>
    <property type="match status" value="2"/>
</dbReference>
<dbReference type="SUPFAM" id="SSF53901">
    <property type="entry name" value="Thiolase-like"/>
    <property type="match status" value="1"/>
</dbReference>
<dbReference type="InterPro" id="IPR049552">
    <property type="entry name" value="PKS_DH_N"/>
</dbReference>
<dbReference type="InterPro" id="IPR018201">
    <property type="entry name" value="Ketoacyl_synth_AS"/>
</dbReference>
<dbReference type="InterPro" id="IPR025110">
    <property type="entry name" value="AMP-bd_C"/>
</dbReference>
<dbReference type="Gene3D" id="3.40.50.720">
    <property type="entry name" value="NAD(P)-binding Rossmann-like Domain"/>
    <property type="match status" value="1"/>
</dbReference>